<keyword evidence="2 15" id="KW-0963">Cytoplasm</keyword>
<evidence type="ECO:0000256" key="13">
    <source>
        <dbReference type="ARBA" id="ARBA00077165"/>
    </source>
</evidence>
<keyword evidence="3 15" id="KW-0808">Transferase</keyword>
<evidence type="ECO:0000256" key="2">
    <source>
        <dbReference type="ARBA" id="ARBA00022490"/>
    </source>
</evidence>
<dbReference type="AlphaFoldDB" id="A0A3M2I920"/>
<dbReference type="Gene3D" id="3.40.630.70">
    <property type="entry name" value="Leucyl/phenylalanyl-tRNA-protein transferase, C-terminal domain"/>
    <property type="match status" value="1"/>
</dbReference>
<dbReference type="RefSeq" id="WP_122100191.1">
    <property type="nucleotide sequence ID" value="NZ_RFLY01000001.1"/>
</dbReference>
<dbReference type="Pfam" id="PF03588">
    <property type="entry name" value="Leu_Phe_trans"/>
    <property type="match status" value="1"/>
</dbReference>
<evidence type="ECO:0000256" key="14">
    <source>
        <dbReference type="ARBA" id="ARBA00083640"/>
    </source>
</evidence>
<comment type="catalytic activity">
    <reaction evidence="6 15">
        <text>N-terminal L-arginyl-[protein] + L-leucyl-tRNA(Leu) = N-terminal L-leucyl-L-arginyl-[protein] + tRNA(Leu) + H(+)</text>
        <dbReference type="Rhea" id="RHEA:50416"/>
        <dbReference type="Rhea" id="RHEA-COMP:9613"/>
        <dbReference type="Rhea" id="RHEA-COMP:9622"/>
        <dbReference type="Rhea" id="RHEA-COMP:12672"/>
        <dbReference type="Rhea" id="RHEA-COMP:12673"/>
        <dbReference type="ChEBI" id="CHEBI:15378"/>
        <dbReference type="ChEBI" id="CHEBI:64719"/>
        <dbReference type="ChEBI" id="CHEBI:78442"/>
        <dbReference type="ChEBI" id="CHEBI:78494"/>
        <dbReference type="ChEBI" id="CHEBI:133044"/>
        <dbReference type="EC" id="2.3.2.6"/>
    </reaction>
</comment>
<comment type="catalytic activity">
    <reaction evidence="7 15">
        <text>N-terminal L-lysyl-[protein] + L-leucyl-tRNA(Leu) = N-terminal L-leucyl-L-lysyl-[protein] + tRNA(Leu) + H(+)</text>
        <dbReference type="Rhea" id="RHEA:12340"/>
        <dbReference type="Rhea" id="RHEA-COMP:9613"/>
        <dbReference type="Rhea" id="RHEA-COMP:9622"/>
        <dbReference type="Rhea" id="RHEA-COMP:12670"/>
        <dbReference type="Rhea" id="RHEA-COMP:12671"/>
        <dbReference type="ChEBI" id="CHEBI:15378"/>
        <dbReference type="ChEBI" id="CHEBI:65249"/>
        <dbReference type="ChEBI" id="CHEBI:78442"/>
        <dbReference type="ChEBI" id="CHEBI:78494"/>
        <dbReference type="ChEBI" id="CHEBI:133043"/>
        <dbReference type="EC" id="2.3.2.6"/>
    </reaction>
</comment>
<evidence type="ECO:0000256" key="4">
    <source>
        <dbReference type="ARBA" id="ARBA00023315"/>
    </source>
</evidence>
<dbReference type="InterPro" id="IPR016181">
    <property type="entry name" value="Acyl_CoA_acyltransferase"/>
</dbReference>
<evidence type="ECO:0000256" key="1">
    <source>
        <dbReference type="ARBA" id="ARBA00004496"/>
    </source>
</evidence>
<dbReference type="EMBL" id="RFLY01000001">
    <property type="protein sequence ID" value="RMH94804.1"/>
    <property type="molecule type" value="Genomic_DNA"/>
</dbReference>
<comment type="function">
    <text evidence="8 15">Functions in the N-end rule pathway of protein degradation where it conjugates Leu, Phe and, less efficiently, Met from aminoacyl-tRNAs to the N-termini of proteins containing an N-terminal arginine or lysine.</text>
</comment>
<name>A0A3M2I920_9GAMM</name>
<organism evidence="16 17">
    <name type="scientific">Solilutibacter pythonis</name>
    <dbReference type="NCBI Taxonomy" id="2483112"/>
    <lineage>
        <taxon>Bacteria</taxon>
        <taxon>Pseudomonadati</taxon>
        <taxon>Pseudomonadota</taxon>
        <taxon>Gammaproteobacteria</taxon>
        <taxon>Lysobacterales</taxon>
        <taxon>Lysobacteraceae</taxon>
        <taxon>Solilutibacter</taxon>
    </lineage>
</organism>
<dbReference type="OrthoDB" id="9790282at2"/>
<comment type="similarity">
    <text evidence="9 15">Belongs to the L/F-transferase family.</text>
</comment>
<comment type="caution">
    <text evidence="16">The sequence shown here is derived from an EMBL/GenBank/DDBJ whole genome shotgun (WGS) entry which is preliminary data.</text>
</comment>
<evidence type="ECO:0000256" key="6">
    <source>
        <dbReference type="ARBA" id="ARBA00050652"/>
    </source>
</evidence>
<comment type="subcellular location">
    <subcellularLocation>
        <location evidence="1 15">Cytoplasm</location>
    </subcellularLocation>
</comment>
<evidence type="ECO:0000256" key="3">
    <source>
        <dbReference type="ARBA" id="ARBA00022679"/>
    </source>
</evidence>
<sequence>MPFPIPWLPDDPDAPFPPLAAALDEPDGLIAAGGDLSVPRLLNAYRHGVFPWFSEGQPILWWSPDPRMVFASNGIRLPSKFRRQLRRSPWTLRADTAFAQVIAACAGIPRLGQHGTWITDAMQAAYLELHARGHAHSIEVFDGEELVGGLYGVAVGRMFFGESMFSARSGGSKLALAGLARFLRAQGWPLIDAQVENPHLVSLGAVSMPRAQFAAVVERQAMLPEPPGSWRARFGEMAASTLALPDPARAGFA</sequence>
<evidence type="ECO:0000313" key="17">
    <source>
        <dbReference type="Proteomes" id="UP000275012"/>
    </source>
</evidence>
<evidence type="ECO:0000256" key="15">
    <source>
        <dbReference type="HAMAP-Rule" id="MF_00688"/>
    </source>
</evidence>
<dbReference type="InterPro" id="IPR042203">
    <property type="entry name" value="Leu/Phe-tRNA_Trfase_C"/>
</dbReference>
<dbReference type="GO" id="GO:0005737">
    <property type="term" value="C:cytoplasm"/>
    <property type="evidence" value="ECO:0007669"/>
    <property type="project" value="UniProtKB-SubCell"/>
</dbReference>
<evidence type="ECO:0000256" key="11">
    <source>
        <dbReference type="ARBA" id="ARBA00074372"/>
    </source>
</evidence>
<evidence type="ECO:0000256" key="9">
    <source>
        <dbReference type="ARBA" id="ARBA00061535"/>
    </source>
</evidence>
<evidence type="ECO:0000256" key="5">
    <source>
        <dbReference type="ARBA" id="ARBA00050607"/>
    </source>
</evidence>
<dbReference type="GO" id="GO:0008914">
    <property type="term" value="F:leucyl-tRNA--protein transferase activity"/>
    <property type="evidence" value="ECO:0007669"/>
    <property type="project" value="UniProtKB-UniRule"/>
</dbReference>
<evidence type="ECO:0000256" key="12">
    <source>
        <dbReference type="ARBA" id="ARBA00077136"/>
    </source>
</evidence>
<evidence type="ECO:0000256" key="7">
    <source>
        <dbReference type="ARBA" id="ARBA00051538"/>
    </source>
</evidence>
<gene>
    <name evidence="15" type="primary">aat</name>
    <name evidence="16" type="ORF">EBB59_00465</name>
</gene>
<proteinExistence type="inferred from homology"/>
<evidence type="ECO:0000256" key="10">
    <source>
        <dbReference type="ARBA" id="ARBA00066767"/>
    </source>
</evidence>
<dbReference type="EC" id="2.3.2.6" evidence="10 15"/>
<accession>A0A3M2I920</accession>
<dbReference type="InterPro" id="IPR042221">
    <property type="entry name" value="Leu/Phe-tRNA_Trfase_N"/>
</dbReference>
<evidence type="ECO:0000256" key="8">
    <source>
        <dbReference type="ARBA" id="ARBA00054043"/>
    </source>
</evidence>
<dbReference type="Gene3D" id="3.30.70.3550">
    <property type="entry name" value="Leucyl/phenylalanyl-tRNA-protein transferase, N-terminal domain"/>
    <property type="match status" value="1"/>
</dbReference>
<comment type="catalytic activity">
    <reaction evidence="5 15">
        <text>L-phenylalanyl-tRNA(Phe) + an N-terminal L-alpha-aminoacyl-[protein] = an N-terminal L-phenylalanyl-L-alpha-aminoacyl-[protein] + tRNA(Phe)</text>
        <dbReference type="Rhea" id="RHEA:43632"/>
        <dbReference type="Rhea" id="RHEA-COMP:9668"/>
        <dbReference type="Rhea" id="RHEA-COMP:9699"/>
        <dbReference type="Rhea" id="RHEA-COMP:10636"/>
        <dbReference type="Rhea" id="RHEA-COMP:10637"/>
        <dbReference type="ChEBI" id="CHEBI:78442"/>
        <dbReference type="ChEBI" id="CHEBI:78531"/>
        <dbReference type="ChEBI" id="CHEBI:78597"/>
        <dbReference type="ChEBI" id="CHEBI:83561"/>
        <dbReference type="EC" id="2.3.2.6"/>
    </reaction>
</comment>
<dbReference type="FunFam" id="3.30.70.3550:FF:000001">
    <property type="entry name" value="Leucyl/phenylalanyl-tRNA--protein transferase"/>
    <property type="match status" value="1"/>
</dbReference>
<dbReference type="PANTHER" id="PTHR30098">
    <property type="entry name" value="LEUCYL/PHENYLALANYL-TRNA--PROTEIN TRANSFERASE"/>
    <property type="match status" value="1"/>
</dbReference>
<dbReference type="NCBIfam" id="TIGR00667">
    <property type="entry name" value="aat"/>
    <property type="match status" value="1"/>
</dbReference>
<dbReference type="HAMAP" id="MF_00688">
    <property type="entry name" value="Leu_Phe_trans"/>
    <property type="match status" value="1"/>
</dbReference>
<dbReference type="SUPFAM" id="SSF55729">
    <property type="entry name" value="Acyl-CoA N-acyltransferases (Nat)"/>
    <property type="match status" value="1"/>
</dbReference>
<dbReference type="PANTHER" id="PTHR30098:SF2">
    <property type="entry name" value="LEUCYL_PHENYLALANYL-TRNA--PROTEIN TRANSFERASE"/>
    <property type="match status" value="1"/>
</dbReference>
<protein>
    <recommendedName>
        <fullName evidence="11 15">Leucyl/phenylalanyl-tRNA--protein transferase</fullName>
        <ecNumber evidence="10 15">2.3.2.6</ecNumber>
    </recommendedName>
    <alternativeName>
        <fullName evidence="12 15">L/F-transferase</fullName>
    </alternativeName>
    <alternativeName>
        <fullName evidence="13 15">Leucyltransferase</fullName>
    </alternativeName>
    <alternativeName>
        <fullName evidence="14 15">Phenyalanyltransferase</fullName>
    </alternativeName>
</protein>
<keyword evidence="4 15" id="KW-0012">Acyltransferase</keyword>
<dbReference type="GO" id="GO:0030163">
    <property type="term" value="P:protein catabolic process"/>
    <property type="evidence" value="ECO:0007669"/>
    <property type="project" value="UniProtKB-UniRule"/>
</dbReference>
<keyword evidence="17" id="KW-1185">Reference proteome</keyword>
<evidence type="ECO:0000313" key="16">
    <source>
        <dbReference type="EMBL" id="RMH94804.1"/>
    </source>
</evidence>
<dbReference type="Proteomes" id="UP000275012">
    <property type="component" value="Unassembled WGS sequence"/>
</dbReference>
<reference evidence="16 17" key="1">
    <citation type="submission" date="2018-10" db="EMBL/GenBank/DDBJ databases">
        <title>Proposal of Lysobacter pythonis sp. nov. isolated from royal pythons (Python regius).</title>
        <authorList>
            <person name="Hans-Juergen B."/>
            <person name="Huptas C."/>
            <person name="Sandra B."/>
            <person name="Igor L."/>
            <person name="Joachim S."/>
            <person name="Siegfried S."/>
            <person name="Mareike W."/>
            <person name="Peter K."/>
        </authorList>
    </citation>
    <scope>NUCLEOTIDE SEQUENCE [LARGE SCALE GENOMIC DNA]</scope>
    <source>
        <strain evidence="16 17">4284/11</strain>
    </source>
</reference>
<dbReference type="InterPro" id="IPR004616">
    <property type="entry name" value="Leu/Phe-tRNA_Trfase"/>
</dbReference>